<dbReference type="Gene3D" id="1.20.1600.10">
    <property type="entry name" value="Outer membrane efflux proteins (OEP)"/>
    <property type="match status" value="1"/>
</dbReference>
<evidence type="ECO:0000313" key="2">
    <source>
        <dbReference type="EMBL" id="VAV89298.1"/>
    </source>
</evidence>
<dbReference type="AlphaFoldDB" id="A0A3B0RM28"/>
<dbReference type="InterPro" id="IPR003423">
    <property type="entry name" value="OMP_efflux"/>
</dbReference>
<evidence type="ECO:0000256" key="1">
    <source>
        <dbReference type="SAM" id="Coils"/>
    </source>
</evidence>
<dbReference type="InterPro" id="IPR010131">
    <property type="entry name" value="MdtP/NodT-like"/>
</dbReference>
<sequence length="467" mass="52754">MKNLMIHLRPIFRSRLYLGQAFLVLSIMSAQAADQINSADKIIGMEIAIEAAKEKDPWLVGNKHSQDAIESMSIAAGSLPDPNVSIGIANLAADSFSFGQEGMTNAKIGISQMFPAGDSLAIKRQQLELKGSQFPYQREDRKAKVSVTVGQLWLNAYNAQESITIIEKNIPMFQQLVDIAEASYSTALGKTRQQDIVRAQLELTRLDDRLTILHQRREMFQERLSEWLNGYFQDKYMENGQSEDRGNSAFMLARKLPDIKLLNPELYTSPALTSQDILYEKMESHPAVQAIEQKIKASKAGIEFEKQQYKPKWGVNAGYGYRASDRTGRDRSDLFSVGVTFSVPLFTANRQDKKVMSAKSRTSAVKTQKWLLLRKLMASFETAKAQLLRLNERHELYRKRLLPQMSEQAEASLTAYTNDDGDFAEVMRARIAEMNAEVDALSIEVGRQKTILQLNYLFMTNSEQIIG</sequence>
<protein>
    <submittedName>
        <fullName evidence="2">Heavy metal RND efflux outer membrane protein, CzcC family</fullName>
    </submittedName>
</protein>
<feature type="coiled-coil region" evidence="1">
    <location>
        <begin position="373"/>
        <end position="400"/>
    </location>
</feature>
<reference evidence="2" key="1">
    <citation type="submission" date="2018-06" db="EMBL/GenBank/DDBJ databases">
        <authorList>
            <person name="Zhirakovskaya E."/>
        </authorList>
    </citation>
    <scope>NUCLEOTIDE SEQUENCE</scope>
</reference>
<proteinExistence type="predicted"/>
<dbReference type="EMBL" id="UOED01000045">
    <property type="protein sequence ID" value="VAV89298.1"/>
    <property type="molecule type" value="Genomic_DNA"/>
</dbReference>
<dbReference type="Pfam" id="PF02321">
    <property type="entry name" value="OEP"/>
    <property type="match status" value="1"/>
</dbReference>
<gene>
    <name evidence="2" type="ORF">MNBD_ALPHA02-343</name>
</gene>
<name>A0A3B0RM28_9ZZZZ</name>
<dbReference type="GO" id="GO:0015562">
    <property type="term" value="F:efflux transmembrane transporter activity"/>
    <property type="evidence" value="ECO:0007669"/>
    <property type="project" value="InterPro"/>
</dbReference>
<accession>A0A3B0RM28</accession>
<organism evidence="2">
    <name type="scientific">hydrothermal vent metagenome</name>
    <dbReference type="NCBI Taxonomy" id="652676"/>
    <lineage>
        <taxon>unclassified sequences</taxon>
        <taxon>metagenomes</taxon>
        <taxon>ecological metagenomes</taxon>
    </lineage>
</organism>
<dbReference type="PANTHER" id="PTHR30203">
    <property type="entry name" value="OUTER MEMBRANE CATION EFFLUX PROTEIN"/>
    <property type="match status" value="1"/>
</dbReference>
<keyword evidence="1" id="KW-0175">Coiled coil</keyword>
<dbReference type="PANTHER" id="PTHR30203:SF24">
    <property type="entry name" value="BLR4935 PROTEIN"/>
    <property type="match status" value="1"/>
</dbReference>
<dbReference type="SUPFAM" id="SSF56954">
    <property type="entry name" value="Outer membrane efflux proteins (OEP)"/>
    <property type="match status" value="1"/>
</dbReference>